<dbReference type="eggNOG" id="ENOG5031WQI">
    <property type="taxonomic scope" value="Bacteria"/>
</dbReference>
<dbReference type="KEGG" id="src:M271_23225"/>
<evidence type="ECO:0000256" key="1">
    <source>
        <dbReference type="SAM" id="MobiDB-lite"/>
    </source>
</evidence>
<proteinExistence type="predicted"/>
<dbReference type="RefSeq" id="WP_020869596.1">
    <property type="nucleotide sequence ID" value="NC_022785.1"/>
</dbReference>
<accession>A0A0A0NGQ6</accession>
<organism evidence="2 3">
    <name type="scientific">Streptomyces rapamycinicus (strain ATCC 29253 / DSM 41530 / NRRL 5491 / AYB-994)</name>
    <name type="common">Streptomyces hygroscopicus (strain ATCC 29253)</name>
    <dbReference type="NCBI Taxonomy" id="1343740"/>
    <lineage>
        <taxon>Bacteria</taxon>
        <taxon>Bacillati</taxon>
        <taxon>Actinomycetota</taxon>
        <taxon>Actinomycetes</taxon>
        <taxon>Kitasatosporales</taxon>
        <taxon>Streptomycetaceae</taxon>
        <taxon>Streptomyces</taxon>
        <taxon>Streptomyces violaceusniger group</taxon>
    </lineage>
</organism>
<dbReference type="HOGENOM" id="CLU_2994634_0_0_11"/>
<dbReference type="STRING" id="1343740.M271_23225"/>
<dbReference type="EMBL" id="QYCY01000001">
    <property type="protein sequence ID" value="RLV80764.1"/>
    <property type="molecule type" value="Genomic_DNA"/>
</dbReference>
<dbReference type="Proteomes" id="UP000281594">
    <property type="component" value="Unassembled WGS sequence"/>
</dbReference>
<comment type="caution">
    <text evidence="2">The sequence shown here is derived from an EMBL/GenBank/DDBJ whole genome shotgun (WGS) entry which is preliminary data.</text>
</comment>
<evidence type="ECO:0000313" key="2">
    <source>
        <dbReference type="EMBL" id="RLV80764.1"/>
    </source>
</evidence>
<reference evidence="2 3" key="1">
    <citation type="journal article" date="2018" name="J. Biol. Chem.">
        <title>Discovery of the actinoplanic acid pathway in Streptomyces rapamycinicus reveals a genetically conserved synergism with rapamycin.</title>
        <authorList>
            <person name="Mrak P."/>
            <person name="Krastel P."/>
            <person name="Pivk Lukancic P."/>
            <person name="Tao J."/>
            <person name="Pistorius D."/>
            <person name="Moore C.M."/>
        </authorList>
    </citation>
    <scope>NUCLEOTIDE SEQUENCE [LARGE SCALE GENOMIC DNA]</scope>
    <source>
        <strain evidence="2 3">NRRL 5491</strain>
    </source>
</reference>
<evidence type="ECO:0000313" key="3">
    <source>
        <dbReference type="Proteomes" id="UP000281594"/>
    </source>
</evidence>
<name>A0A0A0NGQ6_STRRN</name>
<feature type="region of interest" description="Disordered" evidence="1">
    <location>
        <begin position="1"/>
        <end position="25"/>
    </location>
</feature>
<dbReference type="AlphaFoldDB" id="A0A0A0NGQ6"/>
<protein>
    <submittedName>
        <fullName evidence="2">Uncharacterized protein</fullName>
    </submittedName>
</protein>
<sequence>MTARDDTTAAGAPTPGRPARPGRPADYWDRVRRIAAAAPPLTAEQRVQLRVIFHQPEARKAAA</sequence>
<feature type="compositionally biased region" description="Low complexity" evidence="1">
    <location>
        <begin position="8"/>
        <end position="25"/>
    </location>
</feature>
<gene>
    <name evidence="2" type="ORF">D3C57_120305</name>
</gene>